<accession>A0A081FZ96</accession>
<dbReference type="OrthoDB" id="9810445at2"/>
<dbReference type="PATRIC" id="fig|1232683.4.peg.1941"/>
<keyword evidence="3 6" id="KW-0378">Hydrolase</keyword>
<dbReference type="GO" id="GO:0051603">
    <property type="term" value="P:proteolysis involved in protein catabolic process"/>
    <property type="evidence" value="ECO:0007669"/>
    <property type="project" value="TreeGrafter"/>
</dbReference>
<keyword evidence="10" id="KW-1185">Reference proteome</keyword>
<reference evidence="9 10" key="1">
    <citation type="submission" date="2014-04" db="EMBL/GenBank/DDBJ databases">
        <title>Marinobacterium kochiensis sp. nov., isolated from sediment sample collected from Kochi backwaters in Kerala, India.</title>
        <authorList>
            <person name="Singh A."/>
            <person name="Pinnaka A.K."/>
        </authorList>
    </citation>
    <scope>NUCLEOTIDE SEQUENCE [LARGE SCALE GENOMIC DNA]</scope>
    <source>
        <strain evidence="9 10">AK27</strain>
    </source>
</reference>
<feature type="domain" description="Peptidase M48" evidence="8">
    <location>
        <begin position="65"/>
        <end position="249"/>
    </location>
</feature>
<dbReference type="InterPro" id="IPR051156">
    <property type="entry name" value="Mito/Outer_Membr_Metalloprot"/>
</dbReference>
<gene>
    <name evidence="9" type="ORF">ADIMK_1978</name>
</gene>
<protein>
    <submittedName>
        <fullName evidence="9">Zn-dependent protease with chaperone function</fullName>
    </submittedName>
</protein>
<sequence>MPKSMKRILTTALLSLAATGCAVSPTGEKTLLLNSSAQMNSIGSQSFEEMKKQKPIEQDAKTNKYVACIANAIVAQVPREYGYQPSQWELVVFKSDDKNAFALPGAKIGVYTGMIKLAKNHHQLASVIGHEVAHVLAQHSNARLSQQQLTQLGLATTSLILGETVDSTTRQAALNAVGLGAQYGILLPYSRRHESEADQLGQELMAKAGFDPREAAALWQEMSKQGGATPPEFLSTHPAPATRIQQLSAQADTYLPVWREAINNGRHPDCDRFKPY</sequence>
<feature type="signal peptide" evidence="7">
    <location>
        <begin position="1"/>
        <end position="22"/>
    </location>
</feature>
<name>A0A081FZ96_9GAMM</name>
<dbReference type="CDD" id="cd07331">
    <property type="entry name" value="M48C_Oma1_like"/>
    <property type="match status" value="1"/>
</dbReference>
<evidence type="ECO:0000256" key="6">
    <source>
        <dbReference type="RuleBase" id="RU003983"/>
    </source>
</evidence>
<comment type="similarity">
    <text evidence="6">Belongs to the peptidase M48 family.</text>
</comment>
<dbReference type="GO" id="GO:0046872">
    <property type="term" value="F:metal ion binding"/>
    <property type="evidence" value="ECO:0007669"/>
    <property type="project" value="UniProtKB-KW"/>
</dbReference>
<proteinExistence type="inferred from homology"/>
<dbReference type="EMBL" id="JMQN01000028">
    <property type="protein sequence ID" value="KEA63851.1"/>
    <property type="molecule type" value="Genomic_DNA"/>
</dbReference>
<keyword evidence="1 6" id="KW-0645">Protease</keyword>
<dbReference type="RefSeq" id="WP_051692837.1">
    <property type="nucleotide sequence ID" value="NZ_JMQN01000028.1"/>
</dbReference>
<dbReference type="InterPro" id="IPR001915">
    <property type="entry name" value="Peptidase_M48"/>
</dbReference>
<keyword evidence="4 6" id="KW-0862">Zinc</keyword>
<evidence type="ECO:0000256" key="5">
    <source>
        <dbReference type="ARBA" id="ARBA00023049"/>
    </source>
</evidence>
<dbReference type="PROSITE" id="PS51257">
    <property type="entry name" value="PROKAR_LIPOPROTEIN"/>
    <property type="match status" value="1"/>
</dbReference>
<evidence type="ECO:0000313" key="9">
    <source>
        <dbReference type="EMBL" id="KEA63851.1"/>
    </source>
</evidence>
<evidence type="ECO:0000256" key="7">
    <source>
        <dbReference type="SAM" id="SignalP"/>
    </source>
</evidence>
<evidence type="ECO:0000256" key="1">
    <source>
        <dbReference type="ARBA" id="ARBA00022670"/>
    </source>
</evidence>
<dbReference type="AlphaFoldDB" id="A0A081FZ96"/>
<comment type="caution">
    <text evidence="9">The sequence shown here is derived from an EMBL/GenBank/DDBJ whole genome shotgun (WGS) entry which is preliminary data.</text>
</comment>
<dbReference type="eggNOG" id="COG0501">
    <property type="taxonomic scope" value="Bacteria"/>
</dbReference>
<evidence type="ECO:0000256" key="4">
    <source>
        <dbReference type="ARBA" id="ARBA00022833"/>
    </source>
</evidence>
<dbReference type="GO" id="GO:0004222">
    <property type="term" value="F:metalloendopeptidase activity"/>
    <property type="evidence" value="ECO:0007669"/>
    <property type="project" value="InterPro"/>
</dbReference>
<dbReference type="Pfam" id="PF01435">
    <property type="entry name" value="Peptidase_M48"/>
    <property type="match status" value="1"/>
</dbReference>
<evidence type="ECO:0000259" key="8">
    <source>
        <dbReference type="Pfam" id="PF01435"/>
    </source>
</evidence>
<dbReference type="PANTHER" id="PTHR22726">
    <property type="entry name" value="METALLOENDOPEPTIDASE OMA1"/>
    <property type="match status" value="1"/>
</dbReference>
<keyword evidence="2" id="KW-0479">Metal-binding</keyword>
<dbReference type="STRING" id="1232683.ADIMK_1978"/>
<dbReference type="Gene3D" id="3.30.2010.10">
    <property type="entry name" value="Metalloproteases ('zincins'), catalytic domain"/>
    <property type="match status" value="1"/>
</dbReference>
<dbReference type="GO" id="GO:0016020">
    <property type="term" value="C:membrane"/>
    <property type="evidence" value="ECO:0007669"/>
    <property type="project" value="TreeGrafter"/>
</dbReference>
<evidence type="ECO:0000313" key="10">
    <source>
        <dbReference type="Proteomes" id="UP000028252"/>
    </source>
</evidence>
<organism evidence="9 10">
    <name type="scientific">Marinobacterium lacunae</name>
    <dbReference type="NCBI Taxonomy" id="1232683"/>
    <lineage>
        <taxon>Bacteria</taxon>
        <taxon>Pseudomonadati</taxon>
        <taxon>Pseudomonadota</taxon>
        <taxon>Gammaproteobacteria</taxon>
        <taxon>Oceanospirillales</taxon>
        <taxon>Oceanospirillaceae</taxon>
        <taxon>Marinobacterium</taxon>
    </lineage>
</organism>
<comment type="cofactor">
    <cofactor evidence="6">
        <name>Zn(2+)</name>
        <dbReference type="ChEBI" id="CHEBI:29105"/>
    </cofactor>
    <text evidence="6">Binds 1 zinc ion per subunit.</text>
</comment>
<feature type="chain" id="PRO_5001757556" evidence="7">
    <location>
        <begin position="23"/>
        <end position="276"/>
    </location>
</feature>
<keyword evidence="5 6" id="KW-0482">Metalloprotease</keyword>
<evidence type="ECO:0000256" key="2">
    <source>
        <dbReference type="ARBA" id="ARBA00022723"/>
    </source>
</evidence>
<keyword evidence="7" id="KW-0732">Signal</keyword>
<evidence type="ECO:0000256" key="3">
    <source>
        <dbReference type="ARBA" id="ARBA00022801"/>
    </source>
</evidence>
<dbReference type="Proteomes" id="UP000028252">
    <property type="component" value="Unassembled WGS sequence"/>
</dbReference>
<dbReference type="PANTHER" id="PTHR22726:SF24">
    <property type="entry name" value="M48 FAMILY METALLOPEPTIDASE"/>
    <property type="match status" value="1"/>
</dbReference>